<name>A0ABU1K4N3_9FLAO</name>
<proteinExistence type="inferred from homology"/>
<evidence type="ECO:0000256" key="7">
    <source>
        <dbReference type="SAM" id="Phobius"/>
    </source>
</evidence>
<evidence type="ECO:0000256" key="1">
    <source>
        <dbReference type="ARBA" id="ARBA00004651"/>
    </source>
</evidence>
<feature type="transmembrane region" description="Helical" evidence="7">
    <location>
        <begin position="68"/>
        <end position="87"/>
    </location>
</feature>
<feature type="transmembrane region" description="Helical" evidence="7">
    <location>
        <begin position="12"/>
        <end position="32"/>
    </location>
</feature>
<keyword evidence="4 7" id="KW-0812">Transmembrane</keyword>
<evidence type="ECO:0000256" key="5">
    <source>
        <dbReference type="ARBA" id="ARBA00022989"/>
    </source>
</evidence>
<evidence type="ECO:0000256" key="4">
    <source>
        <dbReference type="ARBA" id="ARBA00022692"/>
    </source>
</evidence>
<evidence type="ECO:0000313" key="10">
    <source>
        <dbReference type="Proteomes" id="UP001257659"/>
    </source>
</evidence>
<gene>
    <name evidence="9" type="ORF">GGR31_001182</name>
</gene>
<evidence type="ECO:0000256" key="3">
    <source>
        <dbReference type="ARBA" id="ARBA00022475"/>
    </source>
</evidence>
<dbReference type="Pfam" id="PF04239">
    <property type="entry name" value="DUF421"/>
    <property type="match status" value="1"/>
</dbReference>
<evidence type="ECO:0000259" key="8">
    <source>
        <dbReference type="Pfam" id="PF04239"/>
    </source>
</evidence>
<sequence length="173" mass="19272">MEKWFEASGTSLLAIVISAIATYIIIILFTKIVGKRSFSKMSSLDFAITIAIGSIIASTIILKNVSLLQGFTGLFIVYAIQYFASKLRRFSFFQKMMDNDALLLMDGPTILTENLKKANVTECDLKAKLREANVLNVQQVRAVVFEATGDISVLHASKPSDELESWLIEEVKR</sequence>
<evidence type="ECO:0000256" key="6">
    <source>
        <dbReference type="ARBA" id="ARBA00023136"/>
    </source>
</evidence>
<dbReference type="Proteomes" id="UP001257659">
    <property type="component" value="Unassembled WGS sequence"/>
</dbReference>
<evidence type="ECO:0000256" key="2">
    <source>
        <dbReference type="ARBA" id="ARBA00006448"/>
    </source>
</evidence>
<dbReference type="PANTHER" id="PTHR34582">
    <property type="entry name" value="UPF0702 TRANSMEMBRANE PROTEIN YCAP"/>
    <property type="match status" value="1"/>
</dbReference>
<keyword evidence="5 7" id="KW-1133">Transmembrane helix</keyword>
<feature type="domain" description="YetF C-terminal" evidence="8">
    <location>
        <begin position="89"/>
        <end position="169"/>
    </location>
</feature>
<organism evidence="9 10">
    <name type="scientific">Mesonia maritima</name>
    <dbReference type="NCBI Taxonomy" id="1793873"/>
    <lineage>
        <taxon>Bacteria</taxon>
        <taxon>Pseudomonadati</taxon>
        <taxon>Bacteroidota</taxon>
        <taxon>Flavobacteriia</taxon>
        <taxon>Flavobacteriales</taxon>
        <taxon>Flavobacteriaceae</taxon>
        <taxon>Mesonia</taxon>
    </lineage>
</organism>
<keyword evidence="3" id="KW-1003">Cell membrane</keyword>
<dbReference type="Gene3D" id="3.30.240.20">
    <property type="entry name" value="bsu07140 like domains"/>
    <property type="match status" value="1"/>
</dbReference>
<keyword evidence="10" id="KW-1185">Reference proteome</keyword>
<dbReference type="RefSeq" id="WP_309727455.1">
    <property type="nucleotide sequence ID" value="NZ_JAVDQA010000002.1"/>
</dbReference>
<dbReference type="EMBL" id="JAVDQA010000002">
    <property type="protein sequence ID" value="MDR6300551.1"/>
    <property type="molecule type" value="Genomic_DNA"/>
</dbReference>
<comment type="subcellular location">
    <subcellularLocation>
        <location evidence="1">Cell membrane</location>
        <topology evidence="1">Multi-pass membrane protein</topology>
    </subcellularLocation>
</comment>
<dbReference type="InterPro" id="IPR023090">
    <property type="entry name" value="UPF0702_alpha/beta_dom_sf"/>
</dbReference>
<comment type="caution">
    <text evidence="9">The sequence shown here is derived from an EMBL/GenBank/DDBJ whole genome shotgun (WGS) entry which is preliminary data.</text>
</comment>
<reference evidence="9 10" key="1">
    <citation type="submission" date="2023-07" db="EMBL/GenBank/DDBJ databases">
        <title>Genomic Encyclopedia of Type Strains, Phase IV (KMG-IV): sequencing the most valuable type-strain genomes for metagenomic binning, comparative biology and taxonomic classification.</title>
        <authorList>
            <person name="Goeker M."/>
        </authorList>
    </citation>
    <scope>NUCLEOTIDE SEQUENCE [LARGE SCALE GENOMIC DNA]</scope>
    <source>
        <strain evidence="9 10">DSM 102814</strain>
    </source>
</reference>
<accession>A0ABU1K4N3</accession>
<keyword evidence="6 7" id="KW-0472">Membrane</keyword>
<evidence type="ECO:0000313" key="9">
    <source>
        <dbReference type="EMBL" id="MDR6300551.1"/>
    </source>
</evidence>
<feature type="transmembrane region" description="Helical" evidence="7">
    <location>
        <begin position="44"/>
        <end position="62"/>
    </location>
</feature>
<comment type="similarity">
    <text evidence="2">Belongs to the UPF0702 family.</text>
</comment>
<dbReference type="PANTHER" id="PTHR34582:SF6">
    <property type="entry name" value="UPF0702 TRANSMEMBRANE PROTEIN YCAP"/>
    <property type="match status" value="1"/>
</dbReference>
<dbReference type="InterPro" id="IPR007353">
    <property type="entry name" value="DUF421"/>
</dbReference>
<protein>
    <submittedName>
        <fullName evidence="9">Uncharacterized membrane protein YcaP (DUF421 family)</fullName>
    </submittedName>
</protein>